<accession>A0A396FLG7</accession>
<evidence type="ECO:0000313" key="1">
    <source>
        <dbReference type="EMBL" id="RGR46020.1"/>
    </source>
</evidence>
<comment type="caution">
    <text evidence="2">The sequence shown here is derived from an EMBL/GenBank/DDBJ whole genome shotgun (WGS) entry which is preliminary data.</text>
</comment>
<name>A0A396FLG7_9FIRM</name>
<dbReference type="InterPro" id="IPR045721">
    <property type="entry name" value="DUF6075"/>
</dbReference>
<dbReference type="Proteomes" id="UP000285839">
    <property type="component" value="Unassembled WGS sequence"/>
</dbReference>
<gene>
    <name evidence="2" type="ORF">DW767_16590</name>
    <name evidence="1" type="ORF">DWY46_16255</name>
</gene>
<organism evidence="2 3">
    <name type="scientific">Blautia obeum</name>
    <dbReference type="NCBI Taxonomy" id="40520"/>
    <lineage>
        <taxon>Bacteria</taxon>
        <taxon>Bacillati</taxon>
        <taxon>Bacillota</taxon>
        <taxon>Clostridia</taxon>
        <taxon>Lachnospirales</taxon>
        <taxon>Lachnospiraceae</taxon>
        <taxon>Blautia</taxon>
    </lineage>
</organism>
<evidence type="ECO:0000313" key="2">
    <source>
        <dbReference type="EMBL" id="RHE10070.1"/>
    </source>
</evidence>
<dbReference type="AlphaFoldDB" id="A0A396FLG7"/>
<evidence type="ECO:0000313" key="4">
    <source>
        <dbReference type="Proteomes" id="UP000285839"/>
    </source>
</evidence>
<protein>
    <submittedName>
        <fullName evidence="2">Uncharacterized protein</fullName>
    </submittedName>
</protein>
<evidence type="ECO:0000313" key="3">
    <source>
        <dbReference type="Proteomes" id="UP000284644"/>
    </source>
</evidence>
<dbReference type="EMBL" id="QRUH01000016">
    <property type="protein sequence ID" value="RGR46020.1"/>
    <property type="molecule type" value="Genomic_DNA"/>
</dbReference>
<proteinExistence type="predicted"/>
<sequence length="157" mass="18712">MANNTALRAGKDTTRTITFKNKEHENFYYTYLPKCRYQDVYHKALVYCLGIDRDTRENAEQIYDFKTGYVKTECLHEGWQTSGSVRIVRLAFNLYCDGTPSVYDYEGDSDRQVNECREYSVSDLFCCGYARYFWEAVKIRYPEYCFYRDWEDSYAEG</sequence>
<dbReference type="Pfam" id="PF19552">
    <property type="entry name" value="DUF6075"/>
    <property type="match status" value="1"/>
</dbReference>
<dbReference type="Proteomes" id="UP000284644">
    <property type="component" value="Unassembled WGS sequence"/>
</dbReference>
<reference evidence="3 4" key="1">
    <citation type="submission" date="2018-08" db="EMBL/GenBank/DDBJ databases">
        <title>A genome reference for cultivated species of the human gut microbiota.</title>
        <authorList>
            <person name="Zou Y."/>
            <person name="Xue W."/>
            <person name="Luo G."/>
        </authorList>
    </citation>
    <scope>NUCLEOTIDE SEQUENCE [LARGE SCALE GENOMIC DNA]</scope>
    <source>
        <strain evidence="1 4">AF25-21</strain>
        <strain evidence="2 3">AM29-25AC</strain>
    </source>
</reference>
<dbReference type="EMBL" id="QSJW01000013">
    <property type="protein sequence ID" value="RHE10070.1"/>
    <property type="molecule type" value="Genomic_DNA"/>
</dbReference>
<dbReference type="RefSeq" id="WP_117639510.1">
    <property type="nucleotide sequence ID" value="NZ_QRPQ01000012.1"/>
</dbReference>